<evidence type="ECO:0000313" key="5">
    <source>
        <dbReference type="EMBL" id="OHB03355.1"/>
    </source>
</evidence>
<dbReference type="EMBL" id="MHWE01000019">
    <property type="protein sequence ID" value="OHB03355.1"/>
    <property type="molecule type" value="Genomic_DNA"/>
</dbReference>
<accession>A0A1G2U1G4</accession>
<keyword evidence="3" id="KW-0804">Transcription</keyword>
<dbReference type="InterPro" id="IPR036390">
    <property type="entry name" value="WH_DNA-bd_sf"/>
</dbReference>
<dbReference type="PRINTS" id="PR00778">
    <property type="entry name" value="HTHARSR"/>
</dbReference>
<dbReference type="Gene3D" id="1.10.10.10">
    <property type="entry name" value="Winged helix-like DNA-binding domain superfamily/Winged helix DNA-binding domain"/>
    <property type="match status" value="1"/>
</dbReference>
<dbReference type="Proteomes" id="UP000176800">
    <property type="component" value="Unassembled WGS sequence"/>
</dbReference>
<keyword evidence="1" id="KW-0805">Transcription regulation</keyword>
<dbReference type="InterPro" id="IPR011991">
    <property type="entry name" value="ArsR-like_HTH"/>
</dbReference>
<dbReference type="GO" id="GO:0003677">
    <property type="term" value="F:DNA binding"/>
    <property type="evidence" value="ECO:0007669"/>
    <property type="project" value="UniProtKB-KW"/>
</dbReference>
<proteinExistence type="predicted"/>
<evidence type="ECO:0000259" key="4">
    <source>
        <dbReference type="PROSITE" id="PS50987"/>
    </source>
</evidence>
<dbReference type="InterPro" id="IPR001845">
    <property type="entry name" value="HTH_ArsR_DNA-bd_dom"/>
</dbReference>
<dbReference type="InterPro" id="IPR036388">
    <property type="entry name" value="WH-like_DNA-bd_sf"/>
</dbReference>
<gene>
    <name evidence="5" type="ORF">A3B14_00400</name>
</gene>
<dbReference type="AlphaFoldDB" id="A0A1G2U1G4"/>
<dbReference type="PROSITE" id="PS50987">
    <property type="entry name" value="HTH_ARSR_2"/>
    <property type="match status" value="1"/>
</dbReference>
<dbReference type="InterPro" id="IPR051011">
    <property type="entry name" value="Metal_resp_trans_reg"/>
</dbReference>
<dbReference type="GO" id="GO:0003700">
    <property type="term" value="F:DNA-binding transcription factor activity"/>
    <property type="evidence" value="ECO:0007669"/>
    <property type="project" value="InterPro"/>
</dbReference>
<comment type="caution">
    <text evidence="5">The sequence shown here is derived from an EMBL/GenBank/DDBJ whole genome shotgun (WGS) entry which is preliminary data.</text>
</comment>
<dbReference type="PANTHER" id="PTHR43132:SF6">
    <property type="entry name" value="HTH-TYPE TRANSCRIPTIONAL REPRESSOR CZRA"/>
    <property type="match status" value="1"/>
</dbReference>
<dbReference type="SMART" id="SM00418">
    <property type="entry name" value="HTH_ARSR"/>
    <property type="match status" value="1"/>
</dbReference>
<organism evidence="5 6">
    <name type="scientific">Candidatus Zambryskibacteria bacterium RIFCSPLOWO2_01_FULL_45_21</name>
    <dbReference type="NCBI Taxonomy" id="1802761"/>
    <lineage>
        <taxon>Bacteria</taxon>
        <taxon>Candidatus Zambryskiibacteriota</taxon>
    </lineage>
</organism>
<dbReference type="PANTHER" id="PTHR43132">
    <property type="entry name" value="ARSENICAL RESISTANCE OPERON REPRESSOR ARSR-RELATED"/>
    <property type="match status" value="1"/>
</dbReference>
<reference evidence="5 6" key="1">
    <citation type="journal article" date="2016" name="Nat. Commun.">
        <title>Thousands of microbial genomes shed light on interconnected biogeochemical processes in an aquifer system.</title>
        <authorList>
            <person name="Anantharaman K."/>
            <person name="Brown C.T."/>
            <person name="Hug L.A."/>
            <person name="Sharon I."/>
            <person name="Castelle C.J."/>
            <person name="Probst A.J."/>
            <person name="Thomas B.C."/>
            <person name="Singh A."/>
            <person name="Wilkins M.J."/>
            <person name="Karaoz U."/>
            <person name="Brodie E.L."/>
            <person name="Williams K.H."/>
            <person name="Hubbard S.S."/>
            <person name="Banfield J.F."/>
        </authorList>
    </citation>
    <scope>NUCLEOTIDE SEQUENCE [LARGE SCALE GENOMIC DNA]</scope>
</reference>
<dbReference type="SUPFAM" id="SSF46785">
    <property type="entry name" value="Winged helix' DNA-binding domain"/>
    <property type="match status" value="1"/>
</dbReference>
<protein>
    <recommendedName>
        <fullName evidence="4">HTH arsR-type domain-containing protein</fullName>
    </recommendedName>
</protein>
<evidence type="ECO:0000256" key="3">
    <source>
        <dbReference type="ARBA" id="ARBA00023163"/>
    </source>
</evidence>
<dbReference type="CDD" id="cd00090">
    <property type="entry name" value="HTH_ARSR"/>
    <property type="match status" value="1"/>
</dbReference>
<evidence type="ECO:0000256" key="2">
    <source>
        <dbReference type="ARBA" id="ARBA00023125"/>
    </source>
</evidence>
<evidence type="ECO:0000256" key="1">
    <source>
        <dbReference type="ARBA" id="ARBA00023015"/>
    </source>
</evidence>
<dbReference type="Pfam" id="PF01022">
    <property type="entry name" value="HTH_5"/>
    <property type="match status" value="1"/>
</dbReference>
<name>A0A1G2U1G4_9BACT</name>
<feature type="domain" description="HTH arsR-type" evidence="4">
    <location>
        <begin position="2"/>
        <end position="91"/>
    </location>
</feature>
<evidence type="ECO:0000313" key="6">
    <source>
        <dbReference type="Proteomes" id="UP000176800"/>
    </source>
</evidence>
<sequence length="91" mass="10323">MTSRKIYYELEKVFKGVSNHRRLEVLFLLNTQPNLSTDDIVEKLNINYQTGSQHIRKLVGAGLVSTHRKGSAVLHVLSPLGVKVLYFSKNI</sequence>
<keyword evidence="2" id="KW-0238">DNA-binding</keyword>